<dbReference type="Pfam" id="PF00596">
    <property type="entry name" value="Aldolase_II"/>
    <property type="match status" value="1"/>
</dbReference>
<organism evidence="2 3">
    <name type="scientific">Hanseniaspora uvarum</name>
    <name type="common">Yeast</name>
    <name type="synonym">Kloeckera apiculata</name>
    <dbReference type="NCBI Taxonomy" id="29833"/>
    <lineage>
        <taxon>Eukaryota</taxon>
        <taxon>Fungi</taxon>
        <taxon>Dikarya</taxon>
        <taxon>Ascomycota</taxon>
        <taxon>Saccharomycotina</taxon>
        <taxon>Saccharomycetes</taxon>
        <taxon>Saccharomycodales</taxon>
        <taxon>Saccharomycodaceae</taxon>
        <taxon>Hanseniaspora</taxon>
    </lineage>
</organism>
<dbReference type="AlphaFoldDB" id="A0A1E5RQ54"/>
<evidence type="ECO:0000313" key="3">
    <source>
        <dbReference type="Proteomes" id="UP000095358"/>
    </source>
</evidence>
<dbReference type="STRING" id="29833.A0A1E5RQ54"/>
<evidence type="ECO:0000313" key="2">
    <source>
        <dbReference type="EMBL" id="OEJ88833.1"/>
    </source>
</evidence>
<accession>A0A1E5RQ54</accession>
<dbReference type="GO" id="GO:0051015">
    <property type="term" value="F:actin filament binding"/>
    <property type="evidence" value="ECO:0007669"/>
    <property type="project" value="TreeGrafter"/>
</dbReference>
<protein>
    <submittedName>
        <fullName evidence="2">Meiotically up-regulated gene 14 protein</fullName>
    </submittedName>
</protein>
<dbReference type="Gene3D" id="3.40.225.10">
    <property type="entry name" value="Class II aldolase/adducin N-terminal domain"/>
    <property type="match status" value="1"/>
</dbReference>
<dbReference type="NCBIfam" id="NF004855">
    <property type="entry name" value="PRK06208.1"/>
    <property type="match status" value="1"/>
</dbReference>
<proteinExistence type="predicted"/>
<dbReference type="Proteomes" id="UP000095358">
    <property type="component" value="Unassembled WGS sequence"/>
</dbReference>
<reference evidence="3" key="1">
    <citation type="journal article" date="2016" name="Genome Announc.">
        <title>Genome sequences of three species of Hanseniaspora isolated from spontaneous wine fermentations.</title>
        <authorList>
            <person name="Sternes P.R."/>
            <person name="Lee D."/>
            <person name="Kutyna D.R."/>
            <person name="Borneman A.R."/>
        </authorList>
    </citation>
    <scope>NUCLEOTIDE SEQUENCE [LARGE SCALE GENOMIC DNA]</scope>
    <source>
        <strain evidence="3">AWRI3580</strain>
    </source>
</reference>
<dbReference type="GO" id="GO:0005856">
    <property type="term" value="C:cytoskeleton"/>
    <property type="evidence" value="ECO:0007669"/>
    <property type="project" value="TreeGrafter"/>
</dbReference>
<sequence>MATSTATETKTDNKIQESETYQVFTNTQGVHNIAVGNNEYRHKKPVFKTKEEEREHQLIHMAAACRYIAKINAIEGSAGHMTIKDPVDPSTIWITPIGIHWSQMKKSDMIHIKEDGSEILQDGNTTHNANIAGLTIHTALHGSRKNVNAAVHFHSIYGKAWSTFGLPLDMINQDVCIFYNCHTVYENFGGVVLEKEEGERLAKQLGDKNKAIILQNHGLLTVGETIDEAIYLFGLMERSCKIQLLVEQTNLPKKIISDEEAHYTFYNTSDPETLYAEFQPEYEVLEAEDDSFKN</sequence>
<dbReference type="InterPro" id="IPR051017">
    <property type="entry name" value="Aldolase-II_Adducin_sf"/>
</dbReference>
<evidence type="ECO:0000259" key="1">
    <source>
        <dbReference type="SMART" id="SM01007"/>
    </source>
</evidence>
<dbReference type="EMBL" id="LPNN01000004">
    <property type="protein sequence ID" value="OEJ88833.1"/>
    <property type="molecule type" value="Genomic_DNA"/>
</dbReference>
<dbReference type="PANTHER" id="PTHR10672">
    <property type="entry name" value="ADDUCIN"/>
    <property type="match status" value="1"/>
</dbReference>
<feature type="domain" description="Class II aldolase/adducin N-terminal" evidence="1">
    <location>
        <begin position="59"/>
        <end position="244"/>
    </location>
</feature>
<keyword evidence="3" id="KW-1185">Reference proteome</keyword>
<dbReference type="InterPro" id="IPR001303">
    <property type="entry name" value="Aldolase_II/adducin_N"/>
</dbReference>
<name>A0A1E5RQ54_HANUV</name>
<dbReference type="OrthoDB" id="3238794at2759"/>
<dbReference type="VEuPathDB" id="FungiDB:AWRI3580_g2148"/>
<dbReference type="FunFam" id="3.40.225.10:FF:000009">
    <property type="entry name" value="Class II aldolase/adducin N-terminal"/>
    <property type="match status" value="1"/>
</dbReference>
<gene>
    <name evidence="2" type="ORF">AWRI3580_g2148</name>
</gene>
<dbReference type="SMART" id="SM01007">
    <property type="entry name" value="Aldolase_II"/>
    <property type="match status" value="1"/>
</dbReference>
<dbReference type="SUPFAM" id="SSF53639">
    <property type="entry name" value="AraD/HMP-PK domain-like"/>
    <property type="match status" value="1"/>
</dbReference>
<dbReference type="InterPro" id="IPR036409">
    <property type="entry name" value="Aldolase_II/adducin_N_sf"/>
</dbReference>
<comment type="caution">
    <text evidence="2">The sequence shown here is derived from an EMBL/GenBank/DDBJ whole genome shotgun (WGS) entry which is preliminary data.</text>
</comment>
<dbReference type="PANTHER" id="PTHR10672:SF25">
    <property type="entry name" value="MEIOTICALLY UP-REGULATED GENE 14 PROTEIN"/>
    <property type="match status" value="1"/>
</dbReference>